<organism evidence="1 2">
    <name type="scientific">Cephalotus follicularis</name>
    <name type="common">Albany pitcher plant</name>
    <dbReference type="NCBI Taxonomy" id="3775"/>
    <lineage>
        <taxon>Eukaryota</taxon>
        <taxon>Viridiplantae</taxon>
        <taxon>Streptophyta</taxon>
        <taxon>Embryophyta</taxon>
        <taxon>Tracheophyta</taxon>
        <taxon>Spermatophyta</taxon>
        <taxon>Magnoliopsida</taxon>
        <taxon>eudicotyledons</taxon>
        <taxon>Gunneridae</taxon>
        <taxon>Pentapetalae</taxon>
        <taxon>rosids</taxon>
        <taxon>fabids</taxon>
        <taxon>Oxalidales</taxon>
        <taxon>Cephalotaceae</taxon>
        <taxon>Cephalotus</taxon>
    </lineage>
</organism>
<proteinExistence type="predicted"/>
<keyword evidence="2" id="KW-1185">Reference proteome</keyword>
<feature type="non-terminal residue" evidence="1">
    <location>
        <position position="1"/>
    </location>
</feature>
<protein>
    <recommendedName>
        <fullName evidence="3">Reverse transcriptase/retrotransposon-derived protein RNase H-like domain-containing protein</fullName>
    </recommendedName>
</protein>
<dbReference type="AlphaFoldDB" id="A0A1Q3BNW2"/>
<sequence length="128" mass="14808">HLRITLDILKRNSLFAKKSKCTFGGSRVEYLGHFISTYGVSTDPKKIKDVQQWPLPKNLKELRGFLDLTGYYKRFVKKYSLLSRTLTNLLKKDAFKWNQEATDAFTALKEAMIIAHVLALPDLQQEFV</sequence>
<dbReference type="EMBL" id="BDDD01000734">
    <property type="protein sequence ID" value="GAV69589.1"/>
    <property type="molecule type" value="Genomic_DNA"/>
</dbReference>
<feature type="non-terminal residue" evidence="1">
    <location>
        <position position="128"/>
    </location>
</feature>
<dbReference type="Gene3D" id="3.30.70.270">
    <property type="match status" value="2"/>
</dbReference>
<dbReference type="InterPro" id="IPR043502">
    <property type="entry name" value="DNA/RNA_pol_sf"/>
</dbReference>
<dbReference type="FunFam" id="3.30.70.270:FF:000020">
    <property type="entry name" value="Transposon Tf2-6 polyprotein-like Protein"/>
    <property type="match status" value="1"/>
</dbReference>
<comment type="caution">
    <text evidence="1">The sequence shown here is derived from an EMBL/GenBank/DDBJ whole genome shotgun (WGS) entry which is preliminary data.</text>
</comment>
<evidence type="ECO:0000313" key="2">
    <source>
        <dbReference type="Proteomes" id="UP000187406"/>
    </source>
</evidence>
<name>A0A1Q3BNW2_CEPFO</name>
<dbReference type="InterPro" id="IPR043128">
    <property type="entry name" value="Rev_trsase/Diguanyl_cyclase"/>
</dbReference>
<dbReference type="SUPFAM" id="SSF56672">
    <property type="entry name" value="DNA/RNA polymerases"/>
    <property type="match status" value="1"/>
</dbReference>
<reference evidence="2" key="1">
    <citation type="submission" date="2016-04" db="EMBL/GenBank/DDBJ databases">
        <title>Cephalotus genome sequencing.</title>
        <authorList>
            <person name="Fukushima K."/>
            <person name="Hasebe M."/>
            <person name="Fang X."/>
        </authorList>
    </citation>
    <scope>NUCLEOTIDE SEQUENCE [LARGE SCALE GENOMIC DNA]</scope>
    <source>
        <strain evidence="2">cv. St1</strain>
    </source>
</reference>
<evidence type="ECO:0008006" key="3">
    <source>
        <dbReference type="Google" id="ProtNLM"/>
    </source>
</evidence>
<dbReference type="PANTHER" id="PTHR33064:SF37">
    <property type="entry name" value="RIBONUCLEASE H"/>
    <property type="match status" value="1"/>
</dbReference>
<gene>
    <name evidence="1" type="ORF">CFOL_v3_13090</name>
</gene>
<accession>A0A1Q3BNW2</accession>
<dbReference type="OrthoDB" id="2013982at2759"/>
<dbReference type="InParanoid" id="A0A1Q3BNW2"/>
<dbReference type="STRING" id="3775.A0A1Q3BNW2"/>
<dbReference type="PANTHER" id="PTHR33064">
    <property type="entry name" value="POL PROTEIN"/>
    <property type="match status" value="1"/>
</dbReference>
<dbReference type="Proteomes" id="UP000187406">
    <property type="component" value="Unassembled WGS sequence"/>
</dbReference>
<evidence type="ECO:0000313" key="1">
    <source>
        <dbReference type="EMBL" id="GAV69589.1"/>
    </source>
</evidence>
<dbReference type="InterPro" id="IPR051320">
    <property type="entry name" value="Viral_Replic_Matur_Polypro"/>
</dbReference>